<keyword evidence="1" id="KW-0479">Metal-binding</keyword>
<proteinExistence type="predicted"/>
<evidence type="ECO:0000256" key="3">
    <source>
        <dbReference type="ARBA" id="ARBA00022833"/>
    </source>
</evidence>
<evidence type="ECO:0000256" key="4">
    <source>
        <dbReference type="PROSITE-ProRule" id="PRU00134"/>
    </source>
</evidence>
<dbReference type="EMBL" id="CAKOGP040001781">
    <property type="protein sequence ID" value="CAJ1951314.1"/>
    <property type="molecule type" value="Genomic_DNA"/>
</dbReference>
<dbReference type="PROSITE" id="PS50865">
    <property type="entry name" value="ZF_MYND_2"/>
    <property type="match status" value="1"/>
</dbReference>
<keyword evidence="7" id="KW-1185">Reference proteome</keyword>
<dbReference type="InterPro" id="IPR002893">
    <property type="entry name" value="Znf_MYND"/>
</dbReference>
<organism evidence="6 7">
    <name type="scientific">Cylindrotheca closterium</name>
    <dbReference type="NCBI Taxonomy" id="2856"/>
    <lineage>
        <taxon>Eukaryota</taxon>
        <taxon>Sar</taxon>
        <taxon>Stramenopiles</taxon>
        <taxon>Ochrophyta</taxon>
        <taxon>Bacillariophyta</taxon>
        <taxon>Bacillariophyceae</taxon>
        <taxon>Bacillariophycidae</taxon>
        <taxon>Bacillariales</taxon>
        <taxon>Bacillariaceae</taxon>
        <taxon>Cylindrotheca</taxon>
    </lineage>
</organism>
<evidence type="ECO:0000313" key="7">
    <source>
        <dbReference type="Proteomes" id="UP001295423"/>
    </source>
</evidence>
<dbReference type="GO" id="GO:0008270">
    <property type="term" value="F:zinc ion binding"/>
    <property type="evidence" value="ECO:0007669"/>
    <property type="project" value="UniProtKB-KW"/>
</dbReference>
<name>A0AAD2PUR5_9STRA</name>
<evidence type="ECO:0000259" key="5">
    <source>
        <dbReference type="PROSITE" id="PS50865"/>
    </source>
</evidence>
<keyword evidence="2 4" id="KW-0863">Zinc-finger</keyword>
<protein>
    <recommendedName>
        <fullName evidence="5">MYND-type domain-containing protein</fullName>
    </recommendedName>
</protein>
<comment type="caution">
    <text evidence="6">The sequence shown here is derived from an EMBL/GenBank/DDBJ whole genome shotgun (WGS) entry which is preliminary data.</text>
</comment>
<dbReference type="Proteomes" id="UP001295423">
    <property type="component" value="Unassembled WGS sequence"/>
</dbReference>
<sequence>MEDLDDLVAMIPHPSCKTTLQDGRKVEICTREGAKNAFLRDKTSKNCDFISSTLKKIKKICSKKRLNPSDKGKIPETEIRFWLEYVIDDIKELATKRTWIQSGTLDAVEASSLLCCTNMFQKHAVPVAFAFGEGGFFSILADFVKACKGNGRGLPSNFIAGWILAIVDAAFGISKTRFDNQWSAERAFKKLEASGILAECLRCMTVPQQGFIPWESEGDRIVKALVSCPSVLRKYFKKGDPCGNVVLAILEGKDGHGKIPVKVTKQLQSLVLSLQSIEPAGSDVFAEQYQLSRCGHCGKMTEVPLMTCGRCKSYYYCTKECSFFSFCLFPFVTNPLFFIADWKKHKKSCKPLSEKNKKKEEIAREMVVKFFGKHGERIHSKMIEECQRKGLKTHNMAIELDFMPNNNGIIPALSDDSTSNFKITPIREITNPRRPRTKHPWLSSLDKVPYDEMINHLRANDSGGRKNRKGFFLVLFCYAGGVGSSDIALYE</sequence>
<keyword evidence="3" id="KW-0862">Zinc</keyword>
<dbReference type="AlphaFoldDB" id="A0AAD2PUR5"/>
<reference evidence="6" key="1">
    <citation type="submission" date="2023-08" db="EMBL/GenBank/DDBJ databases">
        <authorList>
            <person name="Audoor S."/>
            <person name="Bilcke G."/>
        </authorList>
    </citation>
    <scope>NUCLEOTIDE SEQUENCE</scope>
</reference>
<evidence type="ECO:0000256" key="2">
    <source>
        <dbReference type="ARBA" id="ARBA00022771"/>
    </source>
</evidence>
<feature type="domain" description="MYND-type" evidence="5">
    <location>
        <begin position="294"/>
        <end position="349"/>
    </location>
</feature>
<dbReference type="Gene3D" id="6.10.140.2220">
    <property type="match status" value="1"/>
</dbReference>
<evidence type="ECO:0000256" key="1">
    <source>
        <dbReference type="ARBA" id="ARBA00022723"/>
    </source>
</evidence>
<accession>A0AAD2PUR5</accession>
<evidence type="ECO:0000313" key="6">
    <source>
        <dbReference type="EMBL" id="CAJ1951314.1"/>
    </source>
</evidence>
<gene>
    <name evidence="6" type="ORF">CYCCA115_LOCUS13012</name>
</gene>